<dbReference type="SUPFAM" id="SSF57903">
    <property type="entry name" value="FYVE/PHD zinc finger"/>
    <property type="match status" value="1"/>
</dbReference>
<evidence type="ECO:0000259" key="5">
    <source>
        <dbReference type="PROSITE" id="PS50090"/>
    </source>
</evidence>
<dbReference type="InterPro" id="IPR009057">
    <property type="entry name" value="Homeodomain-like_sf"/>
</dbReference>
<gene>
    <name evidence="6" type="ORF">Salat_0032900</name>
</gene>
<keyword evidence="3" id="KW-0862">Zinc</keyword>
<dbReference type="PANTHER" id="PTHR47863:SF4">
    <property type="entry name" value="RING_FYVE_PHD ZINC FINGER SUPERFAMILY PROTEIN"/>
    <property type="match status" value="1"/>
</dbReference>
<evidence type="ECO:0000256" key="2">
    <source>
        <dbReference type="ARBA" id="ARBA00022771"/>
    </source>
</evidence>
<dbReference type="PROSITE" id="PS50090">
    <property type="entry name" value="MYB_LIKE"/>
    <property type="match status" value="1"/>
</dbReference>
<dbReference type="SMART" id="SM00249">
    <property type="entry name" value="PHD"/>
    <property type="match status" value="1"/>
</dbReference>
<feature type="region of interest" description="Disordered" evidence="4">
    <location>
        <begin position="326"/>
        <end position="366"/>
    </location>
</feature>
<dbReference type="PANTHER" id="PTHR47863">
    <property type="entry name" value="RING/FYVE/PHD ZINC FINGER SUPERFAMILY PROTEIN"/>
    <property type="match status" value="1"/>
</dbReference>
<dbReference type="Gene3D" id="1.10.246.220">
    <property type="match status" value="1"/>
</dbReference>
<organism evidence="6 7">
    <name type="scientific">Sesamum alatum</name>
    <dbReference type="NCBI Taxonomy" id="300844"/>
    <lineage>
        <taxon>Eukaryota</taxon>
        <taxon>Viridiplantae</taxon>
        <taxon>Streptophyta</taxon>
        <taxon>Embryophyta</taxon>
        <taxon>Tracheophyta</taxon>
        <taxon>Spermatophyta</taxon>
        <taxon>Magnoliopsida</taxon>
        <taxon>eudicotyledons</taxon>
        <taxon>Gunneridae</taxon>
        <taxon>Pentapetalae</taxon>
        <taxon>asterids</taxon>
        <taxon>lamiids</taxon>
        <taxon>Lamiales</taxon>
        <taxon>Pedaliaceae</taxon>
        <taxon>Sesamum</taxon>
    </lineage>
</organism>
<dbReference type="CDD" id="cd11660">
    <property type="entry name" value="SANT_TRF"/>
    <property type="match status" value="1"/>
</dbReference>
<dbReference type="AlphaFoldDB" id="A0AAE1YUY9"/>
<dbReference type="GO" id="GO:0008270">
    <property type="term" value="F:zinc ion binding"/>
    <property type="evidence" value="ECO:0007669"/>
    <property type="project" value="UniProtKB-KW"/>
</dbReference>
<feature type="domain" description="Myb-like" evidence="5">
    <location>
        <begin position="859"/>
        <end position="919"/>
    </location>
</feature>
<sequence>MACQLSKSPLPGIWVIETLARSNQVDLSLLLDLLEKYPQISNDLGRNARELVSLRILESFLVQGAPSNSVSSASSPKIGFDPSESCEKVLQEILLETSLSNGKAAGPEMWKWDIHPFIAHKRSRLAKHALQKLKDAILTGSPSVFGSLKDRSGLPVGNQPESVVKVGDDKCSGIKPGFEGPKRNTHISGGNDQLISPAPGDISYLLPNDLPNEDLLSVKRKRSATTDSAGGKSSKDQIVAKNSCNHLKTVKKHKNDIIHNKQDLGGKLISSGVNEELEDASKIVAQESERESCCLDKNTHVADIGLNGPPADDNNDHISDLVGPNEVLPRENQVPHCDNKLPNDKSDEEHGQENEIGELKGDGQGVSDLKSTKNMENFEQDIQVNIPTGEGEENLYISNGSQCTYSRDCSATKWSDLILLADISSRVLQSGEVLGCSLGKQTCPGGMEQIEPGDGKNKFKSSEALVGHDEILHHEKQVCHHSTKALNKNFDEEQGRNYDSENLVGEEGLHELKTTKKYKDIFEQNFDRDIRNICEAKDVNISTDSDWYHEELTDIAKKKKAFLSSWCPYGQGSLATIDWRELNVCVKCHKGGKLLVCKSKSCQLVIHESCLGSDAYLYKRRKFYCPFCAYSRAISKSVKIKKKVSLTRKAYATIICWGTRKESKEQSCRSYKIKQHHLEQDEGLRQSNKLNNKDVDKSINDHQHKRKSGYEQAGHSVLSSGDNPTCGGKAVDSANGTPESLKKDKQEGKNTGRMSETQRVRDGHQMAALAILKSQGENPSCQVRGKGSVSESHAEIRSRKRVLCSPETDLPHECNFSPLTESADAQEIPEEENENSGASKYFVKVQKHKRQYLSPSFPQLRRKRVPWTTAEEEALKEGMRKFSTPHDRLPWKKILEFGADVFNESRSTIDLKDKWRNLSKASPMSL</sequence>
<keyword evidence="2" id="KW-0863">Zinc-finger</keyword>
<evidence type="ECO:0000256" key="3">
    <source>
        <dbReference type="ARBA" id="ARBA00022833"/>
    </source>
</evidence>
<dbReference type="Proteomes" id="UP001293254">
    <property type="component" value="Unassembled WGS sequence"/>
</dbReference>
<dbReference type="EMBL" id="JACGWO010000001">
    <property type="protein sequence ID" value="KAK4436990.1"/>
    <property type="molecule type" value="Genomic_DNA"/>
</dbReference>
<dbReference type="InterPro" id="IPR001965">
    <property type="entry name" value="Znf_PHD"/>
</dbReference>
<feature type="compositionally biased region" description="Basic and acidic residues" evidence="4">
    <location>
        <begin position="691"/>
        <end position="702"/>
    </location>
</feature>
<dbReference type="SMART" id="SM00717">
    <property type="entry name" value="SANT"/>
    <property type="match status" value="1"/>
</dbReference>
<reference evidence="6" key="2">
    <citation type="journal article" date="2024" name="Plant">
        <title>Genomic evolution and insights into agronomic trait innovations of Sesamum species.</title>
        <authorList>
            <person name="Miao H."/>
            <person name="Wang L."/>
            <person name="Qu L."/>
            <person name="Liu H."/>
            <person name="Sun Y."/>
            <person name="Le M."/>
            <person name="Wang Q."/>
            <person name="Wei S."/>
            <person name="Zheng Y."/>
            <person name="Lin W."/>
            <person name="Duan Y."/>
            <person name="Cao H."/>
            <person name="Xiong S."/>
            <person name="Wang X."/>
            <person name="Wei L."/>
            <person name="Li C."/>
            <person name="Ma Q."/>
            <person name="Ju M."/>
            <person name="Zhao R."/>
            <person name="Li G."/>
            <person name="Mu C."/>
            <person name="Tian Q."/>
            <person name="Mei H."/>
            <person name="Zhang T."/>
            <person name="Gao T."/>
            <person name="Zhang H."/>
        </authorList>
    </citation>
    <scope>NUCLEOTIDE SEQUENCE</scope>
    <source>
        <strain evidence="6">3651</strain>
    </source>
</reference>
<proteinExistence type="predicted"/>
<feature type="compositionally biased region" description="Basic and acidic residues" evidence="4">
    <location>
        <begin position="337"/>
        <end position="361"/>
    </location>
</feature>
<feature type="compositionally biased region" description="Basic and acidic residues" evidence="4">
    <location>
        <begin position="740"/>
        <end position="761"/>
    </location>
</feature>
<dbReference type="InterPro" id="IPR011011">
    <property type="entry name" value="Znf_FYVE_PHD"/>
</dbReference>
<dbReference type="InterPro" id="IPR013083">
    <property type="entry name" value="Znf_RING/FYVE/PHD"/>
</dbReference>
<dbReference type="Gene3D" id="3.30.40.10">
    <property type="entry name" value="Zinc/RING finger domain, C3HC4 (zinc finger)"/>
    <property type="match status" value="1"/>
</dbReference>
<comment type="caution">
    <text evidence="6">The sequence shown here is derived from an EMBL/GenBank/DDBJ whole genome shotgun (WGS) entry which is preliminary data.</text>
</comment>
<keyword evidence="7" id="KW-1185">Reference proteome</keyword>
<reference evidence="6" key="1">
    <citation type="submission" date="2020-06" db="EMBL/GenBank/DDBJ databases">
        <authorList>
            <person name="Li T."/>
            <person name="Hu X."/>
            <person name="Zhang T."/>
            <person name="Song X."/>
            <person name="Zhang H."/>
            <person name="Dai N."/>
            <person name="Sheng W."/>
            <person name="Hou X."/>
            <person name="Wei L."/>
        </authorList>
    </citation>
    <scope>NUCLEOTIDE SEQUENCE</scope>
    <source>
        <strain evidence="6">3651</strain>
        <tissue evidence="6">Leaf</tissue>
    </source>
</reference>
<evidence type="ECO:0000256" key="4">
    <source>
        <dbReference type="SAM" id="MobiDB-lite"/>
    </source>
</evidence>
<evidence type="ECO:0000313" key="7">
    <source>
        <dbReference type="Proteomes" id="UP001293254"/>
    </source>
</evidence>
<dbReference type="SUPFAM" id="SSF46689">
    <property type="entry name" value="Homeodomain-like"/>
    <property type="match status" value="1"/>
</dbReference>
<evidence type="ECO:0000313" key="6">
    <source>
        <dbReference type="EMBL" id="KAK4436990.1"/>
    </source>
</evidence>
<feature type="region of interest" description="Disordered" evidence="4">
    <location>
        <begin position="679"/>
        <end position="761"/>
    </location>
</feature>
<name>A0AAE1YUY9_9LAMI</name>
<evidence type="ECO:0000256" key="1">
    <source>
        <dbReference type="ARBA" id="ARBA00022723"/>
    </source>
</evidence>
<dbReference type="InterPro" id="IPR001005">
    <property type="entry name" value="SANT/Myb"/>
</dbReference>
<protein>
    <recommendedName>
        <fullName evidence="5">Myb-like domain-containing protein</fullName>
    </recommendedName>
</protein>
<keyword evidence="1" id="KW-0479">Metal-binding</keyword>
<accession>A0AAE1YUY9</accession>